<dbReference type="InterPro" id="IPR003593">
    <property type="entry name" value="AAA+_ATPase"/>
</dbReference>
<dbReference type="SUPFAM" id="SSF52540">
    <property type="entry name" value="P-loop containing nucleoside triphosphate hydrolases"/>
    <property type="match status" value="1"/>
</dbReference>
<sequence>MWHIGSPAYRNSPLRSFSTSRLRLQQSESAQLTKSPPSNREESKPGTATTKGTPAEPTESGGWTEMRKIVEVARPEYPLLAGAGVMLVASSAVTMSVPWFMGKIVDVITEESLSSLTDMYPYIIALFAFGAAANAVRQFLFRYSGDRIVARLRKQLYESFLRRPLSFFDRTRTGELLSRLSADTSVVAKSITVNLSDGLRSAVMVLGGGGMLYYMSPQLTLIMASIIPPLAIAARYYGRFVRVLSRKTQDALASAVELAEEKIGGLRTVRAFALEKVEGERFGQKVDSVLDLARTEHVATATFFSSAMFAGNLTILAVLYFGSKLVVGGAMSVGELTSFLLYTGYTGGSLVSLGGFYSDVQKGLGAAVRVFGLIENDPEILGGKTPVEAADEHAKDGHPSTSESSTVATVSTTASTGVELPDLRGSLSFEDVWFHYPTRPAAGIFKGLSFSVKAGEVIGIVGQSGGGKSTVGNLLLRYYDPTSGIIKVDGHDIRTLNPSWWRRQVGVVSQEPVLFTGTIADNIAYGVGGRANTTMEQILQAAEFANARQFIEALPDGFDTLVGERGVNLSGGQKQRIAIARALLTNPKLLLFDEATSALDAESEHLVQQALDRLMVGRTVVTIAHRLSTIRNASRIFVVDDGFVLEEGSWNELMEKPDGVFRKLVRRQHSGQLTMH</sequence>
<evidence type="ECO:0000256" key="3">
    <source>
        <dbReference type="ARBA" id="ARBA00022692"/>
    </source>
</evidence>
<feature type="compositionally biased region" description="Low complexity" evidence="8">
    <location>
        <begin position="400"/>
        <end position="409"/>
    </location>
</feature>
<dbReference type="InterPro" id="IPR011527">
    <property type="entry name" value="ABC1_TM_dom"/>
</dbReference>
<dbReference type="SMART" id="SM00382">
    <property type="entry name" value="AAA"/>
    <property type="match status" value="1"/>
</dbReference>
<feature type="transmembrane region" description="Helical" evidence="9">
    <location>
        <begin position="120"/>
        <end position="141"/>
    </location>
</feature>
<keyword evidence="6 9" id="KW-1133">Transmembrane helix</keyword>
<evidence type="ECO:0000256" key="2">
    <source>
        <dbReference type="ARBA" id="ARBA00022448"/>
    </source>
</evidence>
<evidence type="ECO:0000256" key="5">
    <source>
        <dbReference type="ARBA" id="ARBA00022840"/>
    </source>
</evidence>
<evidence type="ECO:0000256" key="6">
    <source>
        <dbReference type="ARBA" id="ARBA00022989"/>
    </source>
</evidence>
<dbReference type="GO" id="GO:0015421">
    <property type="term" value="F:ABC-type oligopeptide transporter activity"/>
    <property type="evidence" value="ECO:0007669"/>
    <property type="project" value="TreeGrafter"/>
</dbReference>
<dbReference type="Gene3D" id="1.20.1560.10">
    <property type="entry name" value="ABC transporter type 1, transmembrane domain"/>
    <property type="match status" value="1"/>
</dbReference>
<dbReference type="OrthoDB" id="6500128at2759"/>
<feature type="region of interest" description="Disordered" evidence="8">
    <location>
        <begin position="390"/>
        <end position="409"/>
    </location>
</feature>
<feature type="region of interest" description="Disordered" evidence="8">
    <location>
        <begin position="1"/>
        <end position="64"/>
    </location>
</feature>
<dbReference type="PROSITE" id="PS50929">
    <property type="entry name" value="ABC_TM1F"/>
    <property type="match status" value="1"/>
</dbReference>
<evidence type="ECO:0000313" key="12">
    <source>
        <dbReference type="EMBL" id="KXS13731.1"/>
    </source>
</evidence>
<dbReference type="PANTHER" id="PTHR43394:SF1">
    <property type="entry name" value="ATP-BINDING CASSETTE SUB-FAMILY B MEMBER 10, MITOCHONDRIAL"/>
    <property type="match status" value="1"/>
</dbReference>
<keyword evidence="13" id="KW-1185">Reference proteome</keyword>
<evidence type="ECO:0000259" key="10">
    <source>
        <dbReference type="PROSITE" id="PS50893"/>
    </source>
</evidence>
<keyword evidence="4" id="KW-0547">Nucleotide-binding</keyword>
<accession>A0A139AA96</accession>
<evidence type="ECO:0000256" key="7">
    <source>
        <dbReference type="ARBA" id="ARBA00023136"/>
    </source>
</evidence>
<keyword evidence="7 9" id="KW-0472">Membrane</keyword>
<evidence type="ECO:0000259" key="11">
    <source>
        <dbReference type="PROSITE" id="PS50929"/>
    </source>
</evidence>
<evidence type="ECO:0000256" key="9">
    <source>
        <dbReference type="SAM" id="Phobius"/>
    </source>
</evidence>
<dbReference type="PANTHER" id="PTHR43394">
    <property type="entry name" value="ATP-DEPENDENT PERMEASE MDL1, MITOCHONDRIAL"/>
    <property type="match status" value="1"/>
</dbReference>
<dbReference type="CDD" id="cd18573">
    <property type="entry name" value="ABC_6TM_ABCB10_like"/>
    <property type="match status" value="1"/>
</dbReference>
<dbReference type="FunFam" id="3.40.50.300:FF:000403">
    <property type="entry name" value="ATP-binding cassette sub-family B member 8, mitochondrial"/>
    <property type="match status" value="1"/>
</dbReference>
<feature type="transmembrane region" description="Helical" evidence="9">
    <location>
        <begin position="298"/>
        <end position="319"/>
    </location>
</feature>
<dbReference type="Gene3D" id="3.40.50.300">
    <property type="entry name" value="P-loop containing nucleotide triphosphate hydrolases"/>
    <property type="match status" value="1"/>
</dbReference>
<dbReference type="InterPro" id="IPR027417">
    <property type="entry name" value="P-loop_NTPase"/>
</dbReference>
<name>A0A139AA96_GONPJ</name>
<dbReference type="Pfam" id="PF00664">
    <property type="entry name" value="ABC_membrane"/>
    <property type="match status" value="1"/>
</dbReference>
<gene>
    <name evidence="12" type="ORF">M427DRAFT_124762</name>
</gene>
<keyword evidence="2" id="KW-0813">Transport</keyword>
<evidence type="ECO:0000256" key="8">
    <source>
        <dbReference type="SAM" id="MobiDB-lite"/>
    </source>
</evidence>
<keyword evidence="3 9" id="KW-0812">Transmembrane</keyword>
<feature type="compositionally biased region" description="Polar residues" evidence="8">
    <location>
        <begin position="13"/>
        <end position="38"/>
    </location>
</feature>
<evidence type="ECO:0000256" key="4">
    <source>
        <dbReference type="ARBA" id="ARBA00022741"/>
    </source>
</evidence>
<dbReference type="FunFam" id="1.20.1560.10:FF:000058">
    <property type="entry name" value="ABC transporter B family member 25"/>
    <property type="match status" value="1"/>
</dbReference>
<dbReference type="InterPro" id="IPR039421">
    <property type="entry name" value="Type_1_exporter"/>
</dbReference>
<proteinExistence type="predicted"/>
<dbReference type="InterPro" id="IPR036640">
    <property type="entry name" value="ABC1_TM_sf"/>
</dbReference>
<organism evidence="12 13">
    <name type="scientific">Gonapodya prolifera (strain JEL478)</name>
    <name type="common">Monoblepharis prolifera</name>
    <dbReference type="NCBI Taxonomy" id="1344416"/>
    <lineage>
        <taxon>Eukaryota</taxon>
        <taxon>Fungi</taxon>
        <taxon>Fungi incertae sedis</taxon>
        <taxon>Chytridiomycota</taxon>
        <taxon>Chytridiomycota incertae sedis</taxon>
        <taxon>Monoblepharidomycetes</taxon>
        <taxon>Monoblepharidales</taxon>
        <taxon>Gonapodyaceae</taxon>
        <taxon>Gonapodya</taxon>
    </lineage>
</organism>
<dbReference type="PROSITE" id="PS00211">
    <property type="entry name" value="ABC_TRANSPORTER_1"/>
    <property type="match status" value="1"/>
</dbReference>
<feature type="transmembrane region" description="Helical" evidence="9">
    <location>
        <begin position="221"/>
        <end position="238"/>
    </location>
</feature>
<comment type="subcellular location">
    <subcellularLocation>
        <location evidence="1">Mitochondrion inner membrane</location>
        <topology evidence="1">Multi-pass membrane protein</topology>
    </subcellularLocation>
</comment>
<dbReference type="GO" id="GO:0005743">
    <property type="term" value="C:mitochondrial inner membrane"/>
    <property type="evidence" value="ECO:0007669"/>
    <property type="project" value="UniProtKB-SubCell"/>
</dbReference>
<evidence type="ECO:0000256" key="1">
    <source>
        <dbReference type="ARBA" id="ARBA00004448"/>
    </source>
</evidence>
<keyword evidence="5 12" id="KW-0067">ATP-binding</keyword>
<dbReference type="STRING" id="1344416.A0A139AA96"/>
<dbReference type="AlphaFoldDB" id="A0A139AA96"/>
<dbReference type="InterPro" id="IPR017871">
    <property type="entry name" value="ABC_transporter-like_CS"/>
</dbReference>
<dbReference type="PIRSF" id="PIRSF002773">
    <property type="entry name" value="ABC_prm/ATPase_B"/>
    <property type="match status" value="1"/>
</dbReference>
<evidence type="ECO:0000313" key="13">
    <source>
        <dbReference type="Proteomes" id="UP000070544"/>
    </source>
</evidence>
<feature type="transmembrane region" description="Helical" evidence="9">
    <location>
        <begin position="77"/>
        <end position="100"/>
    </location>
</feature>
<dbReference type="GO" id="GO:0090374">
    <property type="term" value="P:oligopeptide export from mitochondrion"/>
    <property type="evidence" value="ECO:0007669"/>
    <property type="project" value="TreeGrafter"/>
</dbReference>
<feature type="domain" description="ABC transporter" evidence="10">
    <location>
        <begin position="427"/>
        <end position="666"/>
    </location>
</feature>
<dbReference type="SUPFAM" id="SSF90123">
    <property type="entry name" value="ABC transporter transmembrane region"/>
    <property type="match status" value="1"/>
</dbReference>
<dbReference type="Pfam" id="PF00005">
    <property type="entry name" value="ABC_tran"/>
    <property type="match status" value="1"/>
</dbReference>
<dbReference type="Proteomes" id="UP000070544">
    <property type="component" value="Unassembled WGS sequence"/>
</dbReference>
<dbReference type="InterPro" id="IPR003439">
    <property type="entry name" value="ABC_transporter-like_ATP-bd"/>
</dbReference>
<dbReference type="PROSITE" id="PS50893">
    <property type="entry name" value="ABC_TRANSPORTER_2"/>
    <property type="match status" value="1"/>
</dbReference>
<dbReference type="GO" id="GO:0016887">
    <property type="term" value="F:ATP hydrolysis activity"/>
    <property type="evidence" value="ECO:0007669"/>
    <property type="project" value="InterPro"/>
</dbReference>
<dbReference type="OMA" id="MYTGHTL"/>
<reference evidence="12 13" key="1">
    <citation type="journal article" date="2015" name="Genome Biol. Evol.">
        <title>Phylogenomic analyses indicate that early fungi evolved digesting cell walls of algal ancestors of land plants.</title>
        <authorList>
            <person name="Chang Y."/>
            <person name="Wang S."/>
            <person name="Sekimoto S."/>
            <person name="Aerts A.L."/>
            <person name="Choi C."/>
            <person name="Clum A."/>
            <person name="LaButti K.M."/>
            <person name="Lindquist E.A."/>
            <person name="Yee Ngan C."/>
            <person name="Ohm R.A."/>
            <person name="Salamov A.A."/>
            <person name="Grigoriev I.V."/>
            <person name="Spatafora J.W."/>
            <person name="Berbee M.L."/>
        </authorList>
    </citation>
    <scope>NUCLEOTIDE SEQUENCE [LARGE SCALE GENOMIC DNA]</scope>
    <source>
        <strain evidence="12 13">JEL478</strain>
    </source>
</reference>
<feature type="domain" description="ABC transmembrane type-1" evidence="11">
    <location>
        <begin position="81"/>
        <end position="362"/>
    </location>
</feature>
<dbReference type="GO" id="GO:0005524">
    <property type="term" value="F:ATP binding"/>
    <property type="evidence" value="ECO:0007669"/>
    <property type="project" value="UniProtKB-KW"/>
</dbReference>
<dbReference type="EMBL" id="KQ965775">
    <property type="protein sequence ID" value="KXS13731.1"/>
    <property type="molecule type" value="Genomic_DNA"/>
</dbReference>
<protein>
    <submittedName>
        <fullName evidence="12">ATP-binding cassette sub-family B member 10, mitochondrial</fullName>
    </submittedName>
</protein>
<dbReference type="CDD" id="cd03249">
    <property type="entry name" value="ABC_MTABC3_MDL1_MDL2"/>
    <property type="match status" value="1"/>
</dbReference>